<dbReference type="EMBL" id="CABVLZ010000002">
    <property type="protein sequence ID" value="VVU94892.1"/>
    <property type="molecule type" value="Genomic_DNA"/>
</dbReference>
<sequence>MSSDLKCNQLVSKETMNLVKETWAKVGTMLLVSHVLEVYMQNNGNGLMNKKWAQASLFTLLGFTVYDVVIRPMVRIQMENKDLEVAVNNAINVSTMLIVARGLESLMDGGQTKFDEQWIQSSLYTVLGFMAYDLVTKKFVPEVQEKYRIAVNTAVQFATMFLVSRLLVDKPLNDHAFLKSSAYVLVGFASYDLVIAKMIGEKDIRVY</sequence>
<protein>
    <submittedName>
        <fullName evidence="1">Uncharacterized protein</fullName>
    </submittedName>
</protein>
<name>A0A5E8CLR6_9ZZZZ</name>
<evidence type="ECO:0000313" key="1">
    <source>
        <dbReference type="EMBL" id="VVU94892.1"/>
    </source>
</evidence>
<dbReference type="AlphaFoldDB" id="A0A5E8CLR6"/>
<accession>A0A5E8CLR6</accession>
<reference evidence="1" key="1">
    <citation type="submission" date="2019-09" db="EMBL/GenBank/DDBJ databases">
        <authorList>
            <person name="Needham M D."/>
        </authorList>
    </citation>
    <scope>NUCLEOTIDE SEQUENCE</scope>
</reference>
<organism evidence="1">
    <name type="scientific">seawater metagenome</name>
    <dbReference type="NCBI Taxonomy" id="1561972"/>
    <lineage>
        <taxon>unclassified sequences</taxon>
        <taxon>metagenomes</taxon>
        <taxon>ecological metagenomes</taxon>
    </lineage>
</organism>
<proteinExistence type="predicted"/>
<gene>
    <name evidence="1" type="ORF">CPAV1605_617</name>
</gene>